<feature type="compositionally biased region" description="Gly residues" evidence="1">
    <location>
        <begin position="121"/>
        <end position="130"/>
    </location>
</feature>
<protein>
    <submittedName>
        <fullName evidence="2">Uncharacterized protein</fullName>
    </submittedName>
</protein>
<feature type="compositionally biased region" description="Basic and acidic residues" evidence="1">
    <location>
        <begin position="69"/>
        <end position="81"/>
    </location>
</feature>
<feature type="region of interest" description="Disordered" evidence="1">
    <location>
        <begin position="1"/>
        <end position="130"/>
    </location>
</feature>
<proteinExistence type="predicted"/>
<evidence type="ECO:0000313" key="3">
    <source>
        <dbReference type="Proteomes" id="UP001059597"/>
    </source>
</evidence>
<accession>A0ABN6QY88</accession>
<feature type="compositionally biased region" description="Basic and acidic residues" evidence="1">
    <location>
        <begin position="23"/>
        <end position="32"/>
    </location>
</feature>
<dbReference type="Proteomes" id="UP001059597">
    <property type="component" value="Chromosome"/>
</dbReference>
<keyword evidence="3" id="KW-1185">Reference proteome</keyword>
<name>A0ABN6QY88_STRNI</name>
<sequence length="130" mass="14065">MHVMPTRPQAKDNARPHRPLTSHSREGLDRRTKSGGPAPHPTHKRPPPGATANKPDGGRDGYVRGAAKRNGERAPRRDGQVRGRQSQAQRPADPQVKGTPKPWYGCPRRRGKRPAKITPSPGGGMADALA</sequence>
<gene>
    <name evidence="2" type="ORF">HEK616_46450</name>
</gene>
<evidence type="ECO:0000313" key="2">
    <source>
        <dbReference type="EMBL" id="BDM71158.1"/>
    </source>
</evidence>
<dbReference type="EMBL" id="AP026073">
    <property type="protein sequence ID" value="BDM71158.1"/>
    <property type="molecule type" value="Genomic_DNA"/>
</dbReference>
<evidence type="ECO:0000256" key="1">
    <source>
        <dbReference type="SAM" id="MobiDB-lite"/>
    </source>
</evidence>
<organism evidence="2 3">
    <name type="scientific">Streptomyces nigrescens</name>
    <dbReference type="NCBI Taxonomy" id="1920"/>
    <lineage>
        <taxon>Bacteria</taxon>
        <taxon>Bacillati</taxon>
        <taxon>Actinomycetota</taxon>
        <taxon>Actinomycetes</taxon>
        <taxon>Kitasatosporales</taxon>
        <taxon>Streptomycetaceae</taxon>
        <taxon>Streptomyces</taxon>
    </lineage>
</organism>
<reference evidence="2" key="1">
    <citation type="submission" date="2022-06" db="EMBL/GenBank/DDBJ databases">
        <title>Complete genome sequence of Streptomyces nigrescens HEK616.</title>
        <authorList>
            <person name="Asamizu S."/>
            <person name="Onaka H."/>
        </authorList>
    </citation>
    <scope>NUCLEOTIDE SEQUENCE</scope>
    <source>
        <strain evidence="2">HEK616</strain>
    </source>
</reference>